<dbReference type="Proteomes" id="UP001058124">
    <property type="component" value="Unassembled WGS sequence"/>
</dbReference>
<evidence type="ECO:0000313" key="2">
    <source>
        <dbReference type="Proteomes" id="UP001058124"/>
    </source>
</evidence>
<dbReference type="AlphaFoldDB" id="A0AAV5N0P2"/>
<dbReference type="EMBL" id="BRLH01000001">
    <property type="protein sequence ID" value="GKX54237.1"/>
    <property type="molecule type" value="Genomic_DNA"/>
</dbReference>
<name>A0AAV5N0P2_9GAMM</name>
<evidence type="ECO:0000313" key="1">
    <source>
        <dbReference type="EMBL" id="GKX54237.1"/>
    </source>
</evidence>
<gene>
    <name evidence="1" type="ORF">SOASR030_03490</name>
</gene>
<reference evidence="1" key="1">
    <citation type="submission" date="2022-06" db="EMBL/GenBank/DDBJ databases">
        <title>Draft genome sequences of Leminorella grimontii str. JCM5902.</title>
        <authorList>
            <person name="Wakabayashi Y."/>
            <person name="Kojima K."/>
        </authorList>
    </citation>
    <scope>NUCLEOTIDE SEQUENCE</scope>
    <source>
        <strain evidence="1">JCM 5902</strain>
    </source>
</reference>
<sequence>MALSDDSREPMALLAVYQQLHNATLLAALRGMDEVNRSYTVSQREALATEHLSCQEP</sequence>
<dbReference type="RefSeq" id="WP_154656323.1">
    <property type="nucleotide sequence ID" value="NZ_BRLH01000001.1"/>
</dbReference>
<protein>
    <submittedName>
        <fullName evidence="1">Uncharacterized protein</fullName>
    </submittedName>
</protein>
<comment type="caution">
    <text evidence="1">The sequence shown here is derived from an EMBL/GenBank/DDBJ whole genome shotgun (WGS) entry which is preliminary data.</text>
</comment>
<accession>A0AAV5N0P2</accession>
<organism evidence="1 2">
    <name type="scientific">Leminorella grimontii</name>
    <dbReference type="NCBI Taxonomy" id="82981"/>
    <lineage>
        <taxon>Bacteria</taxon>
        <taxon>Pseudomonadati</taxon>
        <taxon>Pseudomonadota</taxon>
        <taxon>Gammaproteobacteria</taxon>
        <taxon>Enterobacterales</taxon>
        <taxon>Budviciaceae</taxon>
        <taxon>Leminorella</taxon>
    </lineage>
</organism>
<proteinExistence type="predicted"/>
<keyword evidence="2" id="KW-1185">Reference proteome</keyword>